<gene>
    <name evidence="2" type="ORF">CCAP1982_LOCUS10077</name>
</gene>
<protein>
    <submittedName>
        <fullName evidence="2">(Mediterranean fruit fly) hypothetical protein</fullName>
    </submittedName>
</protein>
<dbReference type="AlphaFoldDB" id="A0A811UWW1"/>
<feature type="compositionally biased region" description="Polar residues" evidence="1">
    <location>
        <begin position="83"/>
        <end position="97"/>
    </location>
</feature>
<evidence type="ECO:0000313" key="2">
    <source>
        <dbReference type="EMBL" id="CAD7001583.1"/>
    </source>
</evidence>
<feature type="region of interest" description="Disordered" evidence="1">
    <location>
        <begin position="63"/>
        <end position="97"/>
    </location>
</feature>
<reference evidence="2" key="1">
    <citation type="submission" date="2020-11" db="EMBL/GenBank/DDBJ databases">
        <authorList>
            <person name="Whitehead M."/>
        </authorList>
    </citation>
    <scope>NUCLEOTIDE SEQUENCE</scope>
    <source>
        <strain evidence="2">EGII</strain>
    </source>
</reference>
<comment type="caution">
    <text evidence="2">The sequence shown here is derived from an EMBL/GenBank/DDBJ whole genome shotgun (WGS) entry which is preliminary data.</text>
</comment>
<name>A0A811UWW1_CERCA</name>
<sequence>MSEESEARGSIPPEEQQPGGSKSPTCGQSSATINVEQLSRLMAMVAQQGDVMAECMNEKIEELFEMSEESEARGSIPPEEQQPGGSKSPTCGQSSATINVEQLSRLMAMVAQQGDVMAECMNEVRQVRDNEATLNTRVTDVET</sequence>
<accession>A0A811UWW1</accession>
<feature type="region of interest" description="Disordered" evidence="1">
    <location>
        <begin position="1"/>
        <end position="32"/>
    </location>
</feature>
<evidence type="ECO:0000256" key="1">
    <source>
        <dbReference type="SAM" id="MobiDB-lite"/>
    </source>
</evidence>
<dbReference type="EMBL" id="CAJHJT010000023">
    <property type="protein sequence ID" value="CAD7001583.1"/>
    <property type="molecule type" value="Genomic_DNA"/>
</dbReference>
<feature type="compositionally biased region" description="Polar residues" evidence="1">
    <location>
        <begin position="18"/>
        <end position="32"/>
    </location>
</feature>
<dbReference type="Proteomes" id="UP000606786">
    <property type="component" value="Unassembled WGS sequence"/>
</dbReference>
<evidence type="ECO:0000313" key="3">
    <source>
        <dbReference type="Proteomes" id="UP000606786"/>
    </source>
</evidence>
<keyword evidence="3" id="KW-1185">Reference proteome</keyword>
<proteinExistence type="predicted"/>
<organism evidence="2 3">
    <name type="scientific">Ceratitis capitata</name>
    <name type="common">Mediterranean fruit fly</name>
    <name type="synonym">Tephritis capitata</name>
    <dbReference type="NCBI Taxonomy" id="7213"/>
    <lineage>
        <taxon>Eukaryota</taxon>
        <taxon>Metazoa</taxon>
        <taxon>Ecdysozoa</taxon>
        <taxon>Arthropoda</taxon>
        <taxon>Hexapoda</taxon>
        <taxon>Insecta</taxon>
        <taxon>Pterygota</taxon>
        <taxon>Neoptera</taxon>
        <taxon>Endopterygota</taxon>
        <taxon>Diptera</taxon>
        <taxon>Brachycera</taxon>
        <taxon>Muscomorpha</taxon>
        <taxon>Tephritoidea</taxon>
        <taxon>Tephritidae</taxon>
        <taxon>Ceratitis</taxon>
        <taxon>Ceratitis</taxon>
    </lineage>
</organism>